<dbReference type="EMBL" id="BMNG01000007">
    <property type="protein sequence ID" value="GGO45646.1"/>
    <property type="molecule type" value="Genomic_DNA"/>
</dbReference>
<proteinExistence type="predicted"/>
<accession>A0ABQ2M1F5</accession>
<evidence type="ECO:0000313" key="2">
    <source>
        <dbReference type="EMBL" id="GGO45646.1"/>
    </source>
</evidence>
<dbReference type="Gene3D" id="3.40.50.1820">
    <property type="entry name" value="alpha/beta hydrolase"/>
    <property type="match status" value="1"/>
</dbReference>
<feature type="domain" description="AB hydrolase-1" evidence="1">
    <location>
        <begin position="25"/>
        <end position="139"/>
    </location>
</feature>
<reference evidence="3" key="1">
    <citation type="journal article" date="2019" name="Int. J. Syst. Evol. Microbiol.">
        <title>The Global Catalogue of Microorganisms (GCM) 10K type strain sequencing project: providing services to taxonomists for standard genome sequencing and annotation.</title>
        <authorList>
            <consortium name="The Broad Institute Genomics Platform"/>
            <consortium name="The Broad Institute Genome Sequencing Center for Infectious Disease"/>
            <person name="Wu L."/>
            <person name="Ma J."/>
        </authorList>
    </citation>
    <scope>NUCLEOTIDE SEQUENCE [LARGE SCALE GENOMIC DNA]</scope>
    <source>
        <strain evidence="3">CGMCC 4.7349</strain>
    </source>
</reference>
<sequence length="229" mass="24412">MYHRDRSPCSALAVSRSVERPRAAVLLLHGGHEYGTSAPGAWNLPAARMVPFERAVRRATKEHDVLIGRVRYRCRGWNGGRADAAHDAERALHELARVAGDVPTVLVGHSMGARAALRAAGGAHVRGVVGLAPWCPPEDSVRHLDGRHVVLLHGDRDRVTDPKASADFLARARAAGADASFVEMRGSGHAMLRRSAAWHELTTSAVTGLLGLTPLSSPFTGEGRLLSGA</sequence>
<evidence type="ECO:0000259" key="1">
    <source>
        <dbReference type="Pfam" id="PF12697"/>
    </source>
</evidence>
<name>A0ABQ2M1F5_9ACTN</name>
<evidence type="ECO:0000313" key="3">
    <source>
        <dbReference type="Proteomes" id="UP000656881"/>
    </source>
</evidence>
<dbReference type="InterPro" id="IPR000073">
    <property type="entry name" value="AB_hydrolase_1"/>
</dbReference>
<dbReference type="Pfam" id="PF12697">
    <property type="entry name" value="Abhydrolase_6"/>
    <property type="match status" value="1"/>
</dbReference>
<keyword evidence="3" id="KW-1185">Reference proteome</keyword>
<organism evidence="2 3">
    <name type="scientific">Streptomyces lasiicapitis</name>
    <dbReference type="NCBI Taxonomy" id="1923961"/>
    <lineage>
        <taxon>Bacteria</taxon>
        <taxon>Bacillati</taxon>
        <taxon>Actinomycetota</taxon>
        <taxon>Actinomycetes</taxon>
        <taxon>Kitasatosporales</taxon>
        <taxon>Streptomycetaceae</taxon>
        <taxon>Streptomyces</taxon>
    </lineage>
</organism>
<keyword evidence="2" id="KW-0378">Hydrolase</keyword>
<gene>
    <name evidence="2" type="ORF">GCM10012286_34690</name>
</gene>
<dbReference type="GO" id="GO:0016787">
    <property type="term" value="F:hydrolase activity"/>
    <property type="evidence" value="ECO:0007669"/>
    <property type="project" value="UniProtKB-KW"/>
</dbReference>
<dbReference type="InterPro" id="IPR029058">
    <property type="entry name" value="AB_hydrolase_fold"/>
</dbReference>
<comment type="caution">
    <text evidence="2">The sequence shown here is derived from an EMBL/GenBank/DDBJ whole genome shotgun (WGS) entry which is preliminary data.</text>
</comment>
<protein>
    <submittedName>
        <fullName evidence="2">Alpha/beta hydrolase</fullName>
    </submittedName>
</protein>
<dbReference type="RefSeq" id="WP_229697026.1">
    <property type="nucleotide sequence ID" value="NZ_BMNG01000007.1"/>
</dbReference>
<dbReference type="SUPFAM" id="SSF53474">
    <property type="entry name" value="alpha/beta-Hydrolases"/>
    <property type="match status" value="1"/>
</dbReference>
<dbReference type="Proteomes" id="UP000656881">
    <property type="component" value="Unassembled WGS sequence"/>
</dbReference>